<dbReference type="AlphaFoldDB" id="A0A9D7S919"/>
<dbReference type="InterPro" id="IPR043502">
    <property type="entry name" value="DNA/RNA_pol_sf"/>
</dbReference>
<dbReference type="SUPFAM" id="SSF56672">
    <property type="entry name" value="DNA/RNA polymerases"/>
    <property type="match status" value="1"/>
</dbReference>
<dbReference type="EMBL" id="JADKFW010000007">
    <property type="protein sequence ID" value="MBK9717993.1"/>
    <property type="molecule type" value="Genomic_DNA"/>
</dbReference>
<dbReference type="Pfam" id="PF14520">
    <property type="entry name" value="HHH_5"/>
    <property type="match status" value="1"/>
</dbReference>
<sequence length="178" mass="20162">MDEFLKGQGIEDWDGLADQNPDQLKSLLEAADSKYRIIDPATWPEQAALARDSKWYDLIDFQRKLSAGKELINDDTNSKLESILIKLGLLKKYALNDLKAVEGIGPKIEHLLNEAGITTWNQLAHTSLERLKEILDKAGERYQLADPSTWSKQAAMASEGQWKELFEYQDRLDGGKEV</sequence>
<accession>A0A9D7S919</accession>
<gene>
    <name evidence="1" type="ORF">IPO85_10870</name>
</gene>
<dbReference type="Proteomes" id="UP000808349">
    <property type="component" value="Unassembled WGS sequence"/>
</dbReference>
<proteinExistence type="predicted"/>
<name>A0A9D7S919_9BACT</name>
<dbReference type="Gene3D" id="1.10.150.20">
    <property type="entry name" value="5' to 3' exonuclease, C-terminal subdomain"/>
    <property type="match status" value="1"/>
</dbReference>
<reference evidence="1 2" key="1">
    <citation type="submission" date="2020-10" db="EMBL/GenBank/DDBJ databases">
        <title>Connecting structure to function with the recovery of over 1000 high-quality activated sludge metagenome-assembled genomes encoding full-length rRNA genes using long-read sequencing.</title>
        <authorList>
            <person name="Singleton C.M."/>
            <person name="Petriglieri F."/>
            <person name="Kristensen J.M."/>
            <person name="Kirkegaard R.H."/>
            <person name="Michaelsen T.Y."/>
            <person name="Andersen M.H."/>
            <person name="Karst S.M."/>
            <person name="Dueholm M.S."/>
            <person name="Nielsen P.H."/>
            <person name="Albertsen M."/>
        </authorList>
    </citation>
    <scope>NUCLEOTIDE SEQUENCE [LARGE SCALE GENOMIC DNA]</scope>
    <source>
        <strain evidence="1">Ribe_18-Q3-R11-54_BAT3C.373</strain>
    </source>
</reference>
<comment type="caution">
    <text evidence="1">The sequence shown here is derived from an EMBL/GenBank/DDBJ whole genome shotgun (WGS) entry which is preliminary data.</text>
</comment>
<evidence type="ECO:0000313" key="1">
    <source>
        <dbReference type="EMBL" id="MBK9717993.1"/>
    </source>
</evidence>
<protein>
    <submittedName>
        <fullName evidence="1">DUF4332 domain-containing protein</fullName>
    </submittedName>
</protein>
<evidence type="ECO:0000313" key="2">
    <source>
        <dbReference type="Proteomes" id="UP000808349"/>
    </source>
</evidence>
<organism evidence="1 2">
    <name type="scientific">Candidatus Defluviibacterium haderslevense</name>
    <dbReference type="NCBI Taxonomy" id="2981993"/>
    <lineage>
        <taxon>Bacteria</taxon>
        <taxon>Pseudomonadati</taxon>
        <taxon>Bacteroidota</taxon>
        <taxon>Saprospiria</taxon>
        <taxon>Saprospirales</taxon>
        <taxon>Saprospiraceae</taxon>
        <taxon>Candidatus Defluviibacterium</taxon>
    </lineage>
</organism>